<reference evidence="2 3" key="1">
    <citation type="journal article" date="2022" name="bioRxiv">
        <title>Genomics of Preaxostyla Flagellates Illuminates Evolutionary Transitions and the Path Towards Mitochondrial Loss.</title>
        <authorList>
            <person name="Novak L.V.F."/>
            <person name="Treitli S.C."/>
            <person name="Pyrih J."/>
            <person name="Halakuc P."/>
            <person name="Pipaliya S.V."/>
            <person name="Vacek V."/>
            <person name="Brzon O."/>
            <person name="Soukal P."/>
            <person name="Eme L."/>
            <person name="Dacks J.B."/>
            <person name="Karnkowska A."/>
            <person name="Elias M."/>
            <person name="Hampl V."/>
        </authorList>
    </citation>
    <scope>NUCLEOTIDE SEQUENCE [LARGE SCALE GENOMIC DNA]</scope>
    <source>
        <strain evidence="2">NAU3</strain>
        <tissue evidence="2">Gut</tissue>
    </source>
</reference>
<name>A0ABQ9X9D5_9EUKA</name>
<evidence type="ECO:0000313" key="3">
    <source>
        <dbReference type="Proteomes" id="UP001281761"/>
    </source>
</evidence>
<sequence>MEEYTDYKKTSDDASLNGSPSIHSIVKSEDESFLRFDSHSELSFDDQSRIYNSLVALVKAEYPFGKTLQDRAVQFLKSIEPDGREPPGHANQLVTDLVPSSAESPSGLVDSILTLVSSPHSIVAEAALSFLHKTIACSSPTLLTNLTSSDLVSNVLETIQPHPLPISGNEKLLSRLIKIFALCIDLASPWSLINLGITTAFDAFNHREMIFRKVVLPSSRFVTFLISNRHILSGDLLISFVNLLSIHLRIGPYHRPTLEFVLASPIAMTFTSCLSDIEYDYYFVTPLMTINGLLKEWKNECPEVAESAKRMIQALFSEGFEDTLEQMLMKRCKEGLFIRGVVDDCHTISQKLGSNVTRPQ</sequence>
<dbReference type="Proteomes" id="UP001281761">
    <property type="component" value="Unassembled WGS sequence"/>
</dbReference>
<feature type="compositionally biased region" description="Basic and acidic residues" evidence="1">
    <location>
        <begin position="1"/>
        <end position="12"/>
    </location>
</feature>
<evidence type="ECO:0000256" key="1">
    <source>
        <dbReference type="SAM" id="MobiDB-lite"/>
    </source>
</evidence>
<feature type="compositionally biased region" description="Polar residues" evidence="1">
    <location>
        <begin position="13"/>
        <end position="22"/>
    </location>
</feature>
<organism evidence="2 3">
    <name type="scientific">Blattamonas nauphoetae</name>
    <dbReference type="NCBI Taxonomy" id="2049346"/>
    <lineage>
        <taxon>Eukaryota</taxon>
        <taxon>Metamonada</taxon>
        <taxon>Preaxostyla</taxon>
        <taxon>Oxymonadida</taxon>
        <taxon>Blattamonas</taxon>
    </lineage>
</organism>
<feature type="region of interest" description="Disordered" evidence="1">
    <location>
        <begin position="1"/>
        <end position="22"/>
    </location>
</feature>
<gene>
    <name evidence="2" type="ORF">BLNAU_17050</name>
</gene>
<keyword evidence="3" id="KW-1185">Reference proteome</keyword>
<dbReference type="EMBL" id="JARBJD010000186">
    <property type="protein sequence ID" value="KAK2948014.1"/>
    <property type="molecule type" value="Genomic_DNA"/>
</dbReference>
<comment type="caution">
    <text evidence="2">The sequence shown here is derived from an EMBL/GenBank/DDBJ whole genome shotgun (WGS) entry which is preliminary data.</text>
</comment>
<protein>
    <submittedName>
        <fullName evidence="2">Uncharacterized protein</fullName>
    </submittedName>
</protein>
<accession>A0ABQ9X9D5</accession>
<evidence type="ECO:0000313" key="2">
    <source>
        <dbReference type="EMBL" id="KAK2948014.1"/>
    </source>
</evidence>
<proteinExistence type="predicted"/>